<protein>
    <submittedName>
        <fullName evidence="2">Uncharacterized protein</fullName>
    </submittedName>
</protein>
<evidence type="ECO:0000256" key="1">
    <source>
        <dbReference type="SAM" id="Phobius"/>
    </source>
</evidence>
<reference evidence="2" key="4">
    <citation type="submission" date="2019-03" db="UniProtKB">
        <authorList>
            <consortium name="EnsemblPlants"/>
        </authorList>
    </citation>
    <scope>IDENTIFICATION</scope>
</reference>
<reference evidence="2" key="3">
    <citation type="journal article" date="2017" name="Nature">
        <title>Genome sequence of the progenitor of the wheat D genome Aegilops tauschii.</title>
        <authorList>
            <person name="Luo M.C."/>
            <person name="Gu Y.Q."/>
            <person name="Puiu D."/>
            <person name="Wang H."/>
            <person name="Twardziok S.O."/>
            <person name="Deal K.R."/>
            <person name="Huo N."/>
            <person name="Zhu T."/>
            <person name="Wang L."/>
            <person name="Wang Y."/>
            <person name="McGuire P.E."/>
            <person name="Liu S."/>
            <person name="Long H."/>
            <person name="Ramasamy R.K."/>
            <person name="Rodriguez J.C."/>
            <person name="Van S.L."/>
            <person name="Yuan L."/>
            <person name="Wang Z."/>
            <person name="Xia Z."/>
            <person name="Xiao L."/>
            <person name="Anderson O.D."/>
            <person name="Ouyang S."/>
            <person name="Liang Y."/>
            <person name="Zimin A.V."/>
            <person name="Pertea G."/>
            <person name="Qi P."/>
            <person name="Bennetzen J.L."/>
            <person name="Dai X."/>
            <person name="Dawson M.W."/>
            <person name="Muller H.G."/>
            <person name="Kugler K."/>
            <person name="Rivarola-Duarte L."/>
            <person name="Spannagl M."/>
            <person name="Mayer K.F.X."/>
            <person name="Lu F.H."/>
            <person name="Bevan M.W."/>
            <person name="Leroy P."/>
            <person name="Li P."/>
            <person name="You F.M."/>
            <person name="Sun Q."/>
            <person name="Liu Z."/>
            <person name="Lyons E."/>
            <person name="Wicker T."/>
            <person name="Salzberg S.L."/>
            <person name="Devos K.M."/>
            <person name="Dvorak J."/>
        </authorList>
    </citation>
    <scope>NUCLEOTIDE SEQUENCE [LARGE SCALE GENOMIC DNA]</scope>
    <source>
        <strain evidence="2">cv. AL8/78</strain>
    </source>
</reference>
<reference evidence="3" key="1">
    <citation type="journal article" date="2014" name="Science">
        <title>Ancient hybridizations among the ancestral genomes of bread wheat.</title>
        <authorList>
            <consortium name="International Wheat Genome Sequencing Consortium,"/>
            <person name="Marcussen T."/>
            <person name="Sandve S.R."/>
            <person name="Heier L."/>
            <person name="Spannagl M."/>
            <person name="Pfeifer M."/>
            <person name="Jakobsen K.S."/>
            <person name="Wulff B.B."/>
            <person name="Steuernagel B."/>
            <person name="Mayer K.F."/>
            <person name="Olsen O.A."/>
        </authorList>
    </citation>
    <scope>NUCLEOTIDE SEQUENCE [LARGE SCALE GENOMIC DNA]</scope>
    <source>
        <strain evidence="3">cv. AL8/78</strain>
    </source>
</reference>
<keyword evidence="1" id="KW-0472">Membrane</keyword>
<evidence type="ECO:0000313" key="3">
    <source>
        <dbReference type="Proteomes" id="UP000015105"/>
    </source>
</evidence>
<accession>A0A453ESR1</accession>
<evidence type="ECO:0000313" key="2">
    <source>
        <dbReference type="EnsemblPlants" id="AET3Gv20443300.3"/>
    </source>
</evidence>
<organism evidence="2 3">
    <name type="scientific">Aegilops tauschii subsp. strangulata</name>
    <name type="common">Goatgrass</name>
    <dbReference type="NCBI Taxonomy" id="200361"/>
    <lineage>
        <taxon>Eukaryota</taxon>
        <taxon>Viridiplantae</taxon>
        <taxon>Streptophyta</taxon>
        <taxon>Embryophyta</taxon>
        <taxon>Tracheophyta</taxon>
        <taxon>Spermatophyta</taxon>
        <taxon>Magnoliopsida</taxon>
        <taxon>Liliopsida</taxon>
        <taxon>Poales</taxon>
        <taxon>Poaceae</taxon>
        <taxon>BOP clade</taxon>
        <taxon>Pooideae</taxon>
        <taxon>Triticodae</taxon>
        <taxon>Triticeae</taxon>
        <taxon>Triticinae</taxon>
        <taxon>Aegilops</taxon>
    </lineage>
</organism>
<name>A0A453ESR1_AEGTS</name>
<keyword evidence="1" id="KW-1133">Transmembrane helix</keyword>
<dbReference type="AlphaFoldDB" id="A0A453ESR1"/>
<dbReference type="EnsemblPlants" id="AET3Gv20443300.3">
    <property type="protein sequence ID" value="AET3Gv20443300.3"/>
    <property type="gene ID" value="AET3Gv20443300"/>
</dbReference>
<dbReference type="Proteomes" id="UP000015105">
    <property type="component" value="Chromosome 3D"/>
</dbReference>
<proteinExistence type="predicted"/>
<feature type="transmembrane region" description="Helical" evidence="1">
    <location>
        <begin position="24"/>
        <end position="48"/>
    </location>
</feature>
<dbReference type="Gramene" id="AET3Gv20443300.3">
    <property type="protein sequence ID" value="AET3Gv20443300.3"/>
    <property type="gene ID" value="AET3Gv20443300"/>
</dbReference>
<keyword evidence="1" id="KW-0812">Transmembrane</keyword>
<reference evidence="3" key="2">
    <citation type="journal article" date="2017" name="Nat. Plants">
        <title>The Aegilops tauschii genome reveals multiple impacts of transposons.</title>
        <authorList>
            <person name="Zhao G."/>
            <person name="Zou C."/>
            <person name="Li K."/>
            <person name="Wang K."/>
            <person name="Li T."/>
            <person name="Gao L."/>
            <person name="Zhang X."/>
            <person name="Wang H."/>
            <person name="Yang Z."/>
            <person name="Liu X."/>
            <person name="Jiang W."/>
            <person name="Mao L."/>
            <person name="Kong X."/>
            <person name="Jiao Y."/>
            <person name="Jia J."/>
        </authorList>
    </citation>
    <scope>NUCLEOTIDE SEQUENCE [LARGE SCALE GENOMIC DNA]</scope>
    <source>
        <strain evidence="3">cv. AL8/78</strain>
    </source>
</reference>
<keyword evidence="3" id="KW-1185">Reference proteome</keyword>
<reference evidence="2" key="5">
    <citation type="journal article" date="2021" name="G3 (Bethesda)">
        <title>Aegilops tauschii genome assembly Aet v5.0 features greater sequence contiguity and improved annotation.</title>
        <authorList>
            <person name="Wang L."/>
            <person name="Zhu T."/>
            <person name="Rodriguez J.C."/>
            <person name="Deal K.R."/>
            <person name="Dubcovsky J."/>
            <person name="McGuire P.E."/>
            <person name="Lux T."/>
            <person name="Spannagl M."/>
            <person name="Mayer K.F.X."/>
            <person name="Baldrich P."/>
            <person name="Meyers B.C."/>
            <person name="Huo N."/>
            <person name="Gu Y.Q."/>
            <person name="Zhou H."/>
            <person name="Devos K.M."/>
            <person name="Bennetzen J.L."/>
            <person name="Unver T."/>
            <person name="Budak H."/>
            <person name="Gulick P.J."/>
            <person name="Galiba G."/>
            <person name="Kalapos B."/>
            <person name="Nelson D.R."/>
            <person name="Li P."/>
            <person name="You F.M."/>
            <person name="Luo M.C."/>
            <person name="Dvorak J."/>
        </authorList>
    </citation>
    <scope>NUCLEOTIDE SEQUENCE [LARGE SCALE GENOMIC DNA]</scope>
    <source>
        <strain evidence="2">cv. AL8/78</strain>
    </source>
</reference>
<sequence length="85" mass="9427">AGGGGGLWVRSLPLCRGARSCAGIFFFPCIGCLNSWICIVCIALLLYVRRFVIVFILFGCCRFDFCDWDSFVVSCHARCCCEIEA</sequence>